<dbReference type="EMBL" id="JAEAOA010001542">
    <property type="protein sequence ID" value="KAK3604110.1"/>
    <property type="molecule type" value="Genomic_DNA"/>
</dbReference>
<reference evidence="1" key="2">
    <citation type="journal article" date="2021" name="Genome Biol. Evol.">
        <title>Developing a high-quality reference genome for a parasitic bivalve with doubly uniparental inheritance (Bivalvia: Unionida).</title>
        <authorList>
            <person name="Smith C.H."/>
        </authorList>
    </citation>
    <scope>NUCLEOTIDE SEQUENCE</scope>
    <source>
        <strain evidence="1">CHS0354</strain>
        <tissue evidence="1">Mantle</tissue>
    </source>
</reference>
<proteinExistence type="predicted"/>
<accession>A0AAE0W8H1</accession>
<dbReference type="Proteomes" id="UP001195483">
    <property type="component" value="Unassembled WGS sequence"/>
</dbReference>
<organism evidence="1 2">
    <name type="scientific">Potamilus streckersoni</name>
    <dbReference type="NCBI Taxonomy" id="2493646"/>
    <lineage>
        <taxon>Eukaryota</taxon>
        <taxon>Metazoa</taxon>
        <taxon>Spiralia</taxon>
        <taxon>Lophotrochozoa</taxon>
        <taxon>Mollusca</taxon>
        <taxon>Bivalvia</taxon>
        <taxon>Autobranchia</taxon>
        <taxon>Heteroconchia</taxon>
        <taxon>Palaeoheterodonta</taxon>
        <taxon>Unionida</taxon>
        <taxon>Unionoidea</taxon>
        <taxon>Unionidae</taxon>
        <taxon>Ambleminae</taxon>
        <taxon>Lampsilini</taxon>
        <taxon>Potamilus</taxon>
    </lineage>
</organism>
<evidence type="ECO:0000313" key="1">
    <source>
        <dbReference type="EMBL" id="KAK3604110.1"/>
    </source>
</evidence>
<protein>
    <submittedName>
        <fullName evidence="1">Uncharacterized protein</fullName>
    </submittedName>
</protein>
<dbReference type="AlphaFoldDB" id="A0AAE0W8H1"/>
<name>A0AAE0W8H1_9BIVA</name>
<reference evidence="1" key="1">
    <citation type="journal article" date="2021" name="Genome Biol. Evol.">
        <title>A High-Quality Reference Genome for a Parasitic Bivalve with Doubly Uniparental Inheritance (Bivalvia: Unionida).</title>
        <authorList>
            <person name="Smith C.H."/>
        </authorList>
    </citation>
    <scope>NUCLEOTIDE SEQUENCE</scope>
    <source>
        <strain evidence="1">CHS0354</strain>
    </source>
</reference>
<gene>
    <name evidence="1" type="ORF">CHS0354_025815</name>
</gene>
<comment type="caution">
    <text evidence="1">The sequence shown here is derived from an EMBL/GenBank/DDBJ whole genome shotgun (WGS) entry which is preliminary data.</text>
</comment>
<sequence>MFTFPRTVGGRGMEKRRRRGLTLLETRFNMSTTATAAGIALFIMQEQHCGGGSHYQKQS</sequence>
<evidence type="ECO:0000313" key="2">
    <source>
        <dbReference type="Proteomes" id="UP001195483"/>
    </source>
</evidence>
<keyword evidence="2" id="KW-1185">Reference proteome</keyword>
<reference evidence="1" key="3">
    <citation type="submission" date="2023-05" db="EMBL/GenBank/DDBJ databases">
        <authorList>
            <person name="Smith C.H."/>
        </authorList>
    </citation>
    <scope>NUCLEOTIDE SEQUENCE</scope>
    <source>
        <strain evidence="1">CHS0354</strain>
        <tissue evidence="1">Mantle</tissue>
    </source>
</reference>